<dbReference type="Pfam" id="PF00534">
    <property type="entry name" value="Glycos_transf_1"/>
    <property type="match status" value="1"/>
</dbReference>
<dbReference type="PANTHER" id="PTHR45947">
    <property type="entry name" value="SULFOQUINOVOSYL TRANSFERASE SQD2"/>
    <property type="match status" value="1"/>
</dbReference>
<accession>A0A2H0B6Y3</accession>
<evidence type="ECO:0000313" key="2">
    <source>
        <dbReference type="EMBL" id="PIP53391.1"/>
    </source>
</evidence>
<reference evidence="2 3" key="1">
    <citation type="submission" date="2017-09" db="EMBL/GenBank/DDBJ databases">
        <title>Depth-based differentiation of microbial function through sediment-hosted aquifers and enrichment of novel symbionts in the deep terrestrial subsurface.</title>
        <authorList>
            <person name="Probst A.J."/>
            <person name="Ladd B."/>
            <person name="Jarett J.K."/>
            <person name="Geller-Mcgrath D.E."/>
            <person name="Sieber C.M."/>
            <person name="Emerson J.B."/>
            <person name="Anantharaman K."/>
            <person name="Thomas B.C."/>
            <person name="Malmstrom R."/>
            <person name="Stieglmeier M."/>
            <person name="Klingl A."/>
            <person name="Woyke T."/>
            <person name="Ryan C.M."/>
            <person name="Banfield J.F."/>
        </authorList>
    </citation>
    <scope>NUCLEOTIDE SEQUENCE [LARGE SCALE GENOMIC DNA]</scope>
    <source>
        <strain evidence="2">CG23_combo_of_CG06-09_8_20_14_all_34_8</strain>
    </source>
</reference>
<proteinExistence type="predicted"/>
<evidence type="ECO:0000313" key="3">
    <source>
        <dbReference type="Proteomes" id="UP000229459"/>
    </source>
</evidence>
<organism evidence="2 3">
    <name type="scientific">Candidatus Beckwithbacteria bacterium CG23_combo_of_CG06-09_8_20_14_all_34_8</name>
    <dbReference type="NCBI Taxonomy" id="1974497"/>
    <lineage>
        <taxon>Bacteria</taxon>
        <taxon>Candidatus Beckwithiibacteriota</taxon>
    </lineage>
</organism>
<dbReference type="AlphaFoldDB" id="A0A2H0B6Y3"/>
<dbReference type="EMBL" id="PCSR01000029">
    <property type="protein sequence ID" value="PIP53391.1"/>
    <property type="molecule type" value="Genomic_DNA"/>
</dbReference>
<gene>
    <name evidence="2" type="ORF">COX08_01245</name>
</gene>
<protein>
    <submittedName>
        <fullName evidence="2">Glycosyl transferase</fullName>
    </submittedName>
</protein>
<evidence type="ECO:0000259" key="1">
    <source>
        <dbReference type="Pfam" id="PF00534"/>
    </source>
</evidence>
<dbReference type="GO" id="GO:0016757">
    <property type="term" value="F:glycosyltransferase activity"/>
    <property type="evidence" value="ECO:0007669"/>
    <property type="project" value="InterPro"/>
</dbReference>
<name>A0A2H0B6Y3_9BACT</name>
<dbReference type="Proteomes" id="UP000229459">
    <property type="component" value="Unassembled WGS sequence"/>
</dbReference>
<dbReference type="Gene3D" id="3.40.50.2000">
    <property type="entry name" value="Glycogen Phosphorylase B"/>
    <property type="match status" value="1"/>
</dbReference>
<sequence length="340" mass="39218">MALHEIWPQAPLYTSVYDPKKAKWAKVFNVIPSWLQYIPFAKNHHQLLSLLTPHAFRKFDLSQYELVISITSAEAKTLSLPKNVKHICYCLTPTRYLWSQKANYEDLGLRGRILKISSPFSRMLDFSTATKINKIISISTYIEKQVYKYYLRESDVIFPPVEVTTEKEAIKPLINNYYLVVSRLVSYKRIDLAIKACEKLHRKLVVVGIGEEEASLKKLAGKHTVFAGHLTERELAGYYMHCKALLFPGLEDFGITPLEAQAYGKAVIAYGRGGVLDTIIDKETGLFFHNQNETSLIRAIMEFEKSTFDSKKCKINSEKFGKTNFKRQFKQYIEKYMNEN</sequence>
<dbReference type="InterPro" id="IPR050194">
    <property type="entry name" value="Glycosyltransferase_grp1"/>
</dbReference>
<dbReference type="SUPFAM" id="SSF53756">
    <property type="entry name" value="UDP-Glycosyltransferase/glycogen phosphorylase"/>
    <property type="match status" value="1"/>
</dbReference>
<comment type="caution">
    <text evidence="2">The sequence shown here is derived from an EMBL/GenBank/DDBJ whole genome shotgun (WGS) entry which is preliminary data.</text>
</comment>
<feature type="domain" description="Glycosyl transferase family 1" evidence="1">
    <location>
        <begin position="174"/>
        <end position="319"/>
    </location>
</feature>
<keyword evidence="2" id="KW-0808">Transferase</keyword>
<dbReference type="InterPro" id="IPR001296">
    <property type="entry name" value="Glyco_trans_1"/>
</dbReference>
<dbReference type="PANTHER" id="PTHR45947:SF3">
    <property type="entry name" value="SULFOQUINOVOSYL TRANSFERASE SQD2"/>
    <property type="match status" value="1"/>
</dbReference>